<evidence type="ECO:0000256" key="5">
    <source>
        <dbReference type="ARBA" id="ARBA00005412"/>
    </source>
</evidence>
<evidence type="ECO:0000256" key="15">
    <source>
        <dbReference type="ARBA" id="ARBA00023239"/>
    </source>
</evidence>
<keyword evidence="11 17" id="KW-0547">Nucleotide-binding</keyword>
<feature type="binding site" evidence="17">
    <location>
        <begin position="108"/>
        <end position="112"/>
    </location>
    <ligand>
        <name>NAD(+)</name>
        <dbReference type="ChEBI" id="CHEBI:57540"/>
    </ligand>
</feature>
<dbReference type="EMBL" id="JADPKZ010000036">
    <property type="protein sequence ID" value="MBF8377468.1"/>
    <property type="molecule type" value="Genomic_DNA"/>
</dbReference>
<keyword evidence="8 17" id="KW-0963">Cytoplasm</keyword>
<comment type="caution">
    <text evidence="17">Lacks conserved residue(s) required for the propagation of feature annotation.</text>
</comment>
<accession>A0ABS0F2F7</accession>
<evidence type="ECO:0000256" key="3">
    <source>
        <dbReference type="ARBA" id="ARBA00004496"/>
    </source>
</evidence>
<evidence type="ECO:0000256" key="11">
    <source>
        <dbReference type="ARBA" id="ARBA00022741"/>
    </source>
</evidence>
<evidence type="ECO:0000313" key="21">
    <source>
        <dbReference type="Proteomes" id="UP000642910"/>
    </source>
</evidence>
<evidence type="ECO:0000256" key="2">
    <source>
        <dbReference type="ARBA" id="ARBA00001911"/>
    </source>
</evidence>
<feature type="binding site" evidence="17">
    <location>
        <begin position="132"/>
        <end position="133"/>
    </location>
    <ligand>
        <name>NAD(+)</name>
        <dbReference type="ChEBI" id="CHEBI:57540"/>
    </ligand>
</feature>
<evidence type="ECO:0000256" key="4">
    <source>
        <dbReference type="ARBA" id="ARBA00004661"/>
    </source>
</evidence>
<evidence type="ECO:0000256" key="1">
    <source>
        <dbReference type="ARBA" id="ARBA00001393"/>
    </source>
</evidence>
<keyword evidence="12 17" id="KW-0862">Zinc</keyword>
<evidence type="ECO:0000259" key="19">
    <source>
        <dbReference type="Pfam" id="PF24621"/>
    </source>
</evidence>
<dbReference type="Pfam" id="PF24621">
    <property type="entry name" value="DHQS_C"/>
    <property type="match status" value="1"/>
</dbReference>
<dbReference type="EC" id="4.2.3.4" evidence="6 17"/>
<comment type="cofactor">
    <cofactor evidence="2 17">
        <name>NAD(+)</name>
        <dbReference type="ChEBI" id="CHEBI:57540"/>
    </cofactor>
</comment>
<evidence type="ECO:0000256" key="10">
    <source>
        <dbReference type="ARBA" id="ARBA00022723"/>
    </source>
</evidence>
<comment type="subcellular location">
    <subcellularLocation>
        <location evidence="3 17">Cytoplasm</location>
    </subcellularLocation>
</comment>
<keyword evidence="15 17" id="KW-0456">Lyase</keyword>
<dbReference type="InterPro" id="IPR016037">
    <property type="entry name" value="DHQ_synth_AroB"/>
</dbReference>
<proteinExistence type="inferred from homology"/>
<gene>
    <name evidence="17 20" type="primary">aroB</name>
    <name evidence="20" type="ORF">IW967_06210</name>
</gene>
<comment type="pathway">
    <text evidence="4 17">Metabolic intermediate biosynthesis; chorismate biosynthesis; chorismate from D-erythrose 4-phosphate and phosphoenolpyruvate: step 2/7.</text>
</comment>
<dbReference type="HAMAP" id="MF_00110">
    <property type="entry name" value="DHQ_synthase"/>
    <property type="match status" value="1"/>
</dbReference>
<dbReference type="PIRSF" id="PIRSF001455">
    <property type="entry name" value="DHQ_synth"/>
    <property type="match status" value="1"/>
</dbReference>
<keyword evidence="21" id="KW-1185">Reference proteome</keyword>
<dbReference type="SUPFAM" id="SSF56796">
    <property type="entry name" value="Dehydroquinate synthase-like"/>
    <property type="match status" value="1"/>
</dbReference>
<dbReference type="GO" id="GO:0003856">
    <property type="term" value="F:3-dehydroquinate synthase activity"/>
    <property type="evidence" value="ECO:0007669"/>
    <property type="project" value="UniProtKB-EC"/>
</dbReference>
<dbReference type="NCBIfam" id="TIGR01357">
    <property type="entry name" value="aroB"/>
    <property type="match status" value="1"/>
</dbReference>
<sequence>MIRLDVRSAQGAYPVLVDAGARRLLPGLLQELGLADRKVAVITDEMVQKTAFARELVDALAKVGRGVFELAFPAGDAHKNLGTAVQIYHGLLRHGFRRGDVILAVGGGVVGDLAGFVAATYMRGVPYVQVPTTLLAHDSAIGGKVGVNLEEGKNLVGAFYPPRAVLFDTEALSTLDSRQWSNGMAEVIKHAIIADIILFDQLETNPVAGLGDPAEFVDVLARAMRVKVDVVNQDERETGLRQVLNVGHTVGHAVEQYSGYSLGHGEAVAIGLVVEAIIAARRGCLPEVDAARIAAVLARHALPTRPPYPDVDAVLRLIEVDKKHTHDGWTFALPAAIGRVEICKVQPDEVRQAYEEAREGHHP</sequence>
<dbReference type="InterPro" id="IPR056179">
    <property type="entry name" value="DHQS_C"/>
</dbReference>
<comment type="caution">
    <text evidence="20">The sequence shown here is derived from an EMBL/GenBank/DDBJ whole genome shotgun (WGS) entry which is preliminary data.</text>
</comment>
<keyword evidence="13 17" id="KW-0520">NAD</keyword>
<feature type="binding site" evidence="17">
    <location>
        <position position="186"/>
    </location>
    <ligand>
        <name>Zn(2+)</name>
        <dbReference type="ChEBI" id="CHEBI:29105"/>
    </ligand>
</feature>
<feature type="binding site" evidence="17">
    <location>
        <position position="264"/>
    </location>
    <ligand>
        <name>Zn(2+)</name>
        <dbReference type="ChEBI" id="CHEBI:29105"/>
    </ligand>
</feature>
<dbReference type="InterPro" id="IPR030963">
    <property type="entry name" value="DHQ_synth_fam"/>
</dbReference>
<keyword evidence="16 17" id="KW-0170">Cobalt</keyword>
<evidence type="ECO:0000256" key="9">
    <source>
        <dbReference type="ARBA" id="ARBA00022605"/>
    </source>
</evidence>
<evidence type="ECO:0000256" key="14">
    <source>
        <dbReference type="ARBA" id="ARBA00023141"/>
    </source>
</evidence>
<reference evidence="20 21" key="1">
    <citation type="submission" date="2020-11" db="EMBL/GenBank/DDBJ databases">
        <title>Genomic insight of Alicyclobacillus mali FL 18 reveals a new arsenic-resistant strain, with potential in environmental biotechnology.</title>
        <authorList>
            <person name="Fiorentino G."/>
            <person name="Gallo G."/>
            <person name="Aulitto M."/>
        </authorList>
    </citation>
    <scope>NUCLEOTIDE SEQUENCE [LARGE SCALE GENOMIC DNA]</scope>
    <source>
        <strain evidence="20 21">FL 18</strain>
    </source>
</reference>
<comment type="similarity">
    <text evidence="5 17">Belongs to the sugar phosphate cyclases superfamily. Dehydroquinate synthase family.</text>
</comment>
<dbReference type="PANTHER" id="PTHR43622:SF7">
    <property type="entry name" value="3-DEHYDROQUINATE SYNTHASE, CHLOROPLASTIC"/>
    <property type="match status" value="1"/>
</dbReference>
<feature type="domain" description="3-dehydroquinate synthase C-terminal" evidence="19">
    <location>
        <begin position="183"/>
        <end position="323"/>
    </location>
</feature>
<comment type="function">
    <text evidence="17">Catalyzes the conversion of 3-deoxy-D-arabino-heptulosonate 7-phosphate (DAHP) to dehydroquinate (DHQ).</text>
</comment>
<feature type="binding site" evidence="17">
    <location>
        <position position="144"/>
    </location>
    <ligand>
        <name>NAD(+)</name>
        <dbReference type="ChEBI" id="CHEBI:57540"/>
    </ligand>
</feature>
<evidence type="ECO:0000256" key="8">
    <source>
        <dbReference type="ARBA" id="ARBA00022490"/>
    </source>
</evidence>
<dbReference type="RefSeq" id="WP_067850713.1">
    <property type="nucleotide sequence ID" value="NZ_JADPKZ010000036.1"/>
</dbReference>
<keyword evidence="10 17" id="KW-0479">Metal-binding</keyword>
<evidence type="ECO:0000256" key="17">
    <source>
        <dbReference type="HAMAP-Rule" id="MF_00110"/>
    </source>
</evidence>
<feature type="binding site" evidence="17">
    <location>
        <position position="248"/>
    </location>
    <ligand>
        <name>Zn(2+)</name>
        <dbReference type="ChEBI" id="CHEBI:29105"/>
    </ligand>
</feature>
<evidence type="ECO:0000313" key="20">
    <source>
        <dbReference type="EMBL" id="MBF8377468.1"/>
    </source>
</evidence>
<keyword evidence="14 17" id="KW-0057">Aromatic amino acid biosynthesis</keyword>
<dbReference type="Gene3D" id="1.20.1090.10">
    <property type="entry name" value="Dehydroquinate synthase-like - alpha domain"/>
    <property type="match status" value="1"/>
</dbReference>
<evidence type="ECO:0000256" key="16">
    <source>
        <dbReference type="ARBA" id="ARBA00023285"/>
    </source>
</evidence>
<dbReference type="Gene3D" id="3.40.50.1970">
    <property type="match status" value="1"/>
</dbReference>
<evidence type="ECO:0000259" key="18">
    <source>
        <dbReference type="Pfam" id="PF01761"/>
    </source>
</evidence>
<dbReference type="Proteomes" id="UP000642910">
    <property type="component" value="Unassembled WGS sequence"/>
</dbReference>
<evidence type="ECO:0000256" key="13">
    <source>
        <dbReference type="ARBA" id="ARBA00023027"/>
    </source>
</evidence>
<dbReference type="Pfam" id="PF01761">
    <property type="entry name" value="DHQ_synthase"/>
    <property type="match status" value="1"/>
</dbReference>
<dbReference type="InterPro" id="IPR050071">
    <property type="entry name" value="Dehydroquinate_synthase"/>
</dbReference>
<organism evidence="20 21">
    <name type="scientific">Alicyclobacillus mali</name>
    <name type="common">ex Roth et al. 2021</name>
    <dbReference type="NCBI Taxonomy" id="1123961"/>
    <lineage>
        <taxon>Bacteria</taxon>
        <taxon>Bacillati</taxon>
        <taxon>Bacillota</taxon>
        <taxon>Bacilli</taxon>
        <taxon>Bacillales</taxon>
        <taxon>Alicyclobacillaceae</taxon>
        <taxon>Alicyclobacillus</taxon>
    </lineage>
</organism>
<dbReference type="InterPro" id="IPR030960">
    <property type="entry name" value="DHQS/DOIS_N"/>
</dbReference>
<dbReference type="CDD" id="cd08195">
    <property type="entry name" value="DHQS"/>
    <property type="match status" value="1"/>
</dbReference>
<dbReference type="PANTHER" id="PTHR43622">
    <property type="entry name" value="3-DEHYDROQUINATE SYNTHASE"/>
    <property type="match status" value="1"/>
</dbReference>
<evidence type="ECO:0000256" key="12">
    <source>
        <dbReference type="ARBA" id="ARBA00022833"/>
    </source>
</evidence>
<feature type="binding site" evidence="17">
    <location>
        <position position="153"/>
    </location>
    <ligand>
        <name>NAD(+)</name>
        <dbReference type="ChEBI" id="CHEBI:57540"/>
    </ligand>
</feature>
<keyword evidence="9 17" id="KW-0028">Amino-acid biosynthesis</keyword>
<comment type="cofactor">
    <cofactor evidence="17">
        <name>Co(2+)</name>
        <dbReference type="ChEBI" id="CHEBI:48828"/>
    </cofactor>
    <cofactor evidence="17">
        <name>Zn(2+)</name>
        <dbReference type="ChEBI" id="CHEBI:29105"/>
    </cofactor>
    <text evidence="17">Binds 1 divalent metal cation per subunit. Can use either Co(2+) or Zn(2+).</text>
</comment>
<comment type="catalytic activity">
    <reaction evidence="1 17">
        <text>7-phospho-2-dehydro-3-deoxy-D-arabino-heptonate = 3-dehydroquinate + phosphate</text>
        <dbReference type="Rhea" id="RHEA:21968"/>
        <dbReference type="ChEBI" id="CHEBI:32364"/>
        <dbReference type="ChEBI" id="CHEBI:43474"/>
        <dbReference type="ChEBI" id="CHEBI:58394"/>
        <dbReference type="EC" id="4.2.3.4"/>
    </reaction>
</comment>
<evidence type="ECO:0000256" key="7">
    <source>
        <dbReference type="ARBA" id="ARBA00017684"/>
    </source>
</evidence>
<name>A0ABS0F2F7_9BACL</name>
<protein>
    <recommendedName>
        <fullName evidence="7 17">3-dehydroquinate synthase</fullName>
        <shortName evidence="17">DHQS</shortName>
        <ecNumber evidence="6 17">4.2.3.4</ecNumber>
    </recommendedName>
</protein>
<feature type="domain" description="3-dehydroquinate synthase N-terminal" evidence="18">
    <location>
        <begin position="71"/>
        <end position="181"/>
    </location>
</feature>
<evidence type="ECO:0000256" key="6">
    <source>
        <dbReference type="ARBA" id="ARBA00013031"/>
    </source>
</evidence>